<reference evidence="3" key="2">
    <citation type="submission" date="2015-01" db="EMBL/GenBank/DDBJ databases">
        <title>Evolutionary Origins and Diversification of the Mycorrhizal Mutualists.</title>
        <authorList>
            <consortium name="DOE Joint Genome Institute"/>
            <consortium name="Mycorrhizal Genomics Consortium"/>
            <person name="Kohler A."/>
            <person name="Kuo A."/>
            <person name="Nagy L.G."/>
            <person name="Floudas D."/>
            <person name="Copeland A."/>
            <person name="Barry K.W."/>
            <person name="Cichocki N."/>
            <person name="Veneault-Fourrey C."/>
            <person name="LaButti K."/>
            <person name="Lindquist E.A."/>
            <person name="Lipzen A."/>
            <person name="Lundell T."/>
            <person name="Morin E."/>
            <person name="Murat C."/>
            <person name="Riley R."/>
            <person name="Ohm R."/>
            <person name="Sun H."/>
            <person name="Tunlid A."/>
            <person name="Henrissat B."/>
            <person name="Grigoriev I.V."/>
            <person name="Hibbett D.S."/>
            <person name="Martin F."/>
        </authorList>
    </citation>
    <scope>NUCLEOTIDE SEQUENCE [LARGE SCALE GENOMIC DNA]</scope>
    <source>
        <strain evidence="3">Ve08.2h10</strain>
    </source>
</reference>
<evidence type="ECO:0000256" key="1">
    <source>
        <dbReference type="SAM" id="Phobius"/>
    </source>
</evidence>
<keyword evidence="1" id="KW-0812">Transmembrane</keyword>
<dbReference type="Proteomes" id="UP000054538">
    <property type="component" value="Unassembled WGS sequence"/>
</dbReference>
<keyword evidence="1" id="KW-0472">Membrane</keyword>
<feature type="transmembrane region" description="Helical" evidence="1">
    <location>
        <begin position="102"/>
        <end position="122"/>
    </location>
</feature>
<feature type="transmembrane region" description="Helical" evidence="1">
    <location>
        <begin position="62"/>
        <end position="81"/>
    </location>
</feature>
<keyword evidence="3" id="KW-1185">Reference proteome</keyword>
<name>A0A0D0DZ97_9AGAM</name>
<sequence length="227" mass="24901">MFPHSALARTIASSSYAACTITSLVLTAENIHGLHSTRPDWEPAITVPGCSAPPASGFWKSFIPTMVTHSVLYGFTVIRAMKQLWMAPRAPLLMRLLREGGLVYLLAMVSAIFSAAGARLTTIPSINYPAYSNLTLAVNAVAVSRLMLSVKSLAGKLRTDPRWLLNPPELGRVGWRYVQDDGKAYRYEIMVERDTFEPELNGSNVEVGSASTSEFSLRNKTSHVWGL</sequence>
<dbReference type="OrthoDB" id="2679643at2759"/>
<dbReference type="InParanoid" id="A0A0D0DZ97"/>
<reference evidence="2 3" key="1">
    <citation type="submission" date="2014-04" db="EMBL/GenBank/DDBJ databases">
        <authorList>
            <consortium name="DOE Joint Genome Institute"/>
            <person name="Kuo A."/>
            <person name="Kohler A."/>
            <person name="Jargeat P."/>
            <person name="Nagy L.G."/>
            <person name="Floudas D."/>
            <person name="Copeland A."/>
            <person name="Barry K.W."/>
            <person name="Cichocki N."/>
            <person name="Veneault-Fourrey C."/>
            <person name="LaButti K."/>
            <person name="Lindquist E.A."/>
            <person name="Lipzen A."/>
            <person name="Lundell T."/>
            <person name="Morin E."/>
            <person name="Murat C."/>
            <person name="Sun H."/>
            <person name="Tunlid A."/>
            <person name="Henrissat B."/>
            <person name="Grigoriev I.V."/>
            <person name="Hibbett D.S."/>
            <person name="Martin F."/>
            <person name="Nordberg H.P."/>
            <person name="Cantor M.N."/>
            <person name="Hua S.X."/>
        </authorList>
    </citation>
    <scope>NUCLEOTIDE SEQUENCE [LARGE SCALE GENOMIC DNA]</scope>
    <source>
        <strain evidence="2 3">Ve08.2h10</strain>
    </source>
</reference>
<dbReference type="AlphaFoldDB" id="A0A0D0DZ97"/>
<organism evidence="2 3">
    <name type="scientific">Paxillus rubicundulus Ve08.2h10</name>
    <dbReference type="NCBI Taxonomy" id="930991"/>
    <lineage>
        <taxon>Eukaryota</taxon>
        <taxon>Fungi</taxon>
        <taxon>Dikarya</taxon>
        <taxon>Basidiomycota</taxon>
        <taxon>Agaricomycotina</taxon>
        <taxon>Agaricomycetes</taxon>
        <taxon>Agaricomycetidae</taxon>
        <taxon>Boletales</taxon>
        <taxon>Paxilineae</taxon>
        <taxon>Paxillaceae</taxon>
        <taxon>Paxillus</taxon>
    </lineage>
</organism>
<dbReference type="HOGENOM" id="CLU_035509_13_2_1"/>
<keyword evidence="1" id="KW-1133">Transmembrane helix</keyword>
<gene>
    <name evidence="2" type="ORF">PAXRUDRAFT_830106</name>
</gene>
<dbReference type="EMBL" id="KN825296">
    <property type="protein sequence ID" value="KIK92274.1"/>
    <property type="molecule type" value="Genomic_DNA"/>
</dbReference>
<accession>A0A0D0DZ97</accession>
<evidence type="ECO:0000313" key="2">
    <source>
        <dbReference type="EMBL" id="KIK92274.1"/>
    </source>
</evidence>
<proteinExistence type="predicted"/>
<evidence type="ECO:0000313" key="3">
    <source>
        <dbReference type="Proteomes" id="UP000054538"/>
    </source>
</evidence>
<protein>
    <submittedName>
        <fullName evidence="2">Uncharacterized protein</fullName>
    </submittedName>
</protein>